<accession>A0ABU0P708</accession>
<proteinExistence type="predicted"/>
<dbReference type="SUPFAM" id="SSF53474">
    <property type="entry name" value="alpha/beta-Hydrolases"/>
    <property type="match status" value="1"/>
</dbReference>
<feature type="domain" description="AB hydrolase-1" evidence="1">
    <location>
        <begin position="3"/>
        <end position="214"/>
    </location>
</feature>
<organism evidence="2 3">
    <name type="scientific">Microbacterium murale</name>
    <dbReference type="NCBI Taxonomy" id="1081040"/>
    <lineage>
        <taxon>Bacteria</taxon>
        <taxon>Bacillati</taxon>
        <taxon>Actinomycetota</taxon>
        <taxon>Actinomycetes</taxon>
        <taxon>Micrococcales</taxon>
        <taxon>Microbacteriaceae</taxon>
        <taxon>Microbacterium</taxon>
    </lineage>
</organism>
<dbReference type="Pfam" id="PF12697">
    <property type="entry name" value="Abhydrolase_6"/>
    <property type="match status" value="1"/>
</dbReference>
<sequence>MDVILVPGLWLDSSSWQEVSDRLREAGHVPHPLTLRGLTSRTADRSGVMLADHVALIVNTIDQMGGPVALVGHAEACGLVHAAANRRPDRVARTFHVGGLPSADGTYVLTGFAADSHHDTADIARRCAVDDALAALRERQRTGDGQGIDTSQRLTDDRRYDVPATVIASEYTSEDVRRWMTEPADPATELARIRDVTLVDLPAGHWPQFERSADLTRIIVDALADDARSAA</sequence>
<dbReference type="Gene3D" id="3.40.50.1820">
    <property type="entry name" value="alpha/beta hydrolase"/>
    <property type="match status" value="1"/>
</dbReference>
<protein>
    <submittedName>
        <fullName evidence="2">Pimeloyl-ACP methyl ester carboxylesterase</fullName>
    </submittedName>
</protein>
<dbReference type="InterPro" id="IPR000073">
    <property type="entry name" value="AB_hydrolase_1"/>
</dbReference>
<dbReference type="RefSeq" id="WP_307359579.1">
    <property type="nucleotide sequence ID" value="NZ_JAUSXK010000001.1"/>
</dbReference>
<gene>
    <name evidence="2" type="ORF">QFZ46_001280</name>
</gene>
<dbReference type="Proteomes" id="UP001239085">
    <property type="component" value="Unassembled WGS sequence"/>
</dbReference>
<evidence type="ECO:0000313" key="3">
    <source>
        <dbReference type="Proteomes" id="UP001239085"/>
    </source>
</evidence>
<reference evidence="2 3" key="1">
    <citation type="submission" date="2023-07" db="EMBL/GenBank/DDBJ databases">
        <title>Comparative genomics of wheat-associated soil bacteria to identify genetic determinants of phenazine resistance.</title>
        <authorList>
            <person name="Mouncey N."/>
        </authorList>
    </citation>
    <scope>NUCLEOTIDE SEQUENCE [LARGE SCALE GENOMIC DNA]</scope>
    <source>
        <strain evidence="2 3">W2I7</strain>
    </source>
</reference>
<keyword evidence="3" id="KW-1185">Reference proteome</keyword>
<name>A0ABU0P708_9MICO</name>
<dbReference type="EMBL" id="JAUSXK010000001">
    <property type="protein sequence ID" value="MDQ0643120.1"/>
    <property type="molecule type" value="Genomic_DNA"/>
</dbReference>
<comment type="caution">
    <text evidence="2">The sequence shown here is derived from an EMBL/GenBank/DDBJ whole genome shotgun (WGS) entry which is preliminary data.</text>
</comment>
<evidence type="ECO:0000313" key="2">
    <source>
        <dbReference type="EMBL" id="MDQ0643120.1"/>
    </source>
</evidence>
<evidence type="ECO:0000259" key="1">
    <source>
        <dbReference type="Pfam" id="PF12697"/>
    </source>
</evidence>
<dbReference type="InterPro" id="IPR029058">
    <property type="entry name" value="AB_hydrolase_fold"/>
</dbReference>